<dbReference type="EMBL" id="JBIGHZ010000002">
    <property type="protein sequence ID" value="MFG6447910.1"/>
    <property type="molecule type" value="Genomic_DNA"/>
</dbReference>
<dbReference type="SUPFAM" id="SSF52540">
    <property type="entry name" value="P-loop containing nucleoside triphosphate hydrolases"/>
    <property type="match status" value="1"/>
</dbReference>
<comment type="caution">
    <text evidence="6">The sequence shown here is derived from an EMBL/GenBank/DDBJ whole genome shotgun (WGS) entry which is preliminary data.</text>
</comment>
<dbReference type="Pfam" id="PF00005">
    <property type="entry name" value="ABC_tran"/>
    <property type="match status" value="1"/>
</dbReference>
<dbReference type="RefSeq" id="WP_394459703.1">
    <property type="nucleotide sequence ID" value="NZ_JBIGHZ010000002.1"/>
</dbReference>
<dbReference type="PANTHER" id="PTHR42939">
    <property type="entry name" value="ABC TRANSPORTER ATP-BINDING PROTEIN ALBC-RELATED"/>
    <property type="match status" value="1"/>
</dbReference>
<dbReference type="Proteomes" id="UP001606099">
    <property type="component" value="Unassembled WGS sequence"/>
</dbReference>
<dbReference type="SMART" id="SM00382">
    <property type="entry name" value="AAA"/>
    <property type="match status" value="1"/>
</dbReference>
<keyword evidence="4 6" id="KW-0067">ATP-binding</keyword>
<dbReference type="GO" id="GO:0005524">
    <property type="term" value="F:ATP binding"/>
    <property type="evidence" value="ECO:0007669"/>
    <property type="project" value="UniProtKB-KW"/>
</dbReference>
<sequence>MKPPLLELTQASKHYQRDGTQVQALQDFDLSLTQGELVGLLGPNGSGKSTLVKVLTGLCGADQGQLRWRAGAVLKAGQAGPHLREFGVLLEGRSGAYERLTPLENARYFCGLREARFDTGHFQHLARALGLRDVHSPVRQLSTGNKLRAALIATLIHRPALVLLDEPTLGLDLEGVEQLQALAQSCQEAGQTLLISSHDLHLIERLCPRIVCISQGHKRFDGPREAFTQVPHPYRLRLRHSQPQPELPPWLTGREWQIEGNELSLPLLNPEEATRLMALWADWLGRSTELQLLRISLREHYLQHLQTSRVATDPSQEHP</sequence>
<evidence type="ECO:0000256" key="3">
    <source>
        <dbReference type="ARBA" id="ARBA00022741"/>
    </source>
</evidence>
<evidence type="ECO:0000256" key="4">
    <source>
        <dbReference type="ARBA" id="ARBA00022840"/>
    </source>
</evidence>
<dbReference type="Gene3D" id="3.40.50.300">
    <property type="entry name" value="P-loop containing nucleotide triphosphate hydrolases"/>
    <property type="match status" value="1"/>
</dbReference>
<dbReference type="InterPro" id="IPR003593">
    <property type="entry name" value="AAA+_ATPase"/>
</dbReference>
<dbReference type="InterPro" id="IPR027417">
    <property type="entry name" value="P-loop_NTPase"/>
</dbReference>
<feature type="domain" description="ABC transporter" evidence="5">
    <location>
        <begin position="6"/>
        <end position="240"/>
    </location>
</feature>
<name>A0ABW7FUG7_9BURK</name>
<keyword evidence="3" id="KW-0547">Nucleotide-binding</keyword>
<keyword evidence="7" id="KW-1185">Reference proteome</keyword>
<evidence type="ECO:0000256" key="1">
    <source>
        <dbReference type="ARBA" id="ARBA00022448"/>
    </source>
</evidence>
<dbReference type="PANTHER" id="PTHR42939:SF1">
    <property type="entry name" value="ABC TRANSPORTER ATP-BINDING PROTEIN ALBC-RELATED"/>
    <property type="match status" value="1"/>
</dbReference>
<evidence type="ECO:0000313" key="6">
    <source>
        <dbReference type="EMBL" id="MFG6447910.1"/>
    </source>
</evidence>
<evidence type="ECO:0000313" key="7">
    <source>
        <dbReference type="Proteomes" id="UP001606099"/>
    </source>
</evidence>
<keyword evidence="1" id="KW-0813">Transport</keyword>
<proteinExistence type="predicted"/>
<dbReference type="InterPro" id="IPR051782">
    <property type="entry name" value="ABC_Transporter_VariousFunc"/>
</dbReference>
<gene>
    <name evidence="6" type="ORF">ACG0Z6_06575</name>
</gene>
<keyword evidence="2" id="KW-1003">Cell membrane</keyword>
<protein>
    <submittedName>
        <fullName evidence="6">ATP-binding cassette domain-containing protein</fullName>
    </submittedName>
</protein>
<accession>A0ABW7FUG7</accession>
<evidence type="ECO:0000259" key="5">
    <source>
        <dbReference type="PROSITE" id="PS50893"/>
    </source>
</evidence>
<dbReference type="PROSITE" id="PS50893">
    <property type="entry name" value="ABC_TRANSPORTER_2"/>
    <property type="match status" value="1"/>
</dbReference>
<evidence type="ECO:0000256" key="2">
    <source>
        <dbReference type="ARBA" id="ARBA00022475"/>
    </source>
</evidence>
<reference evidence="6 7" key="1">
    <citation type="submission" date="2024-08" db="EMBL/GenBank/DDBJ databases">
        <authorList>
            <person name="Lu H."/>
        </authorList>
    </citation>
    <scope>NUCLEOTIDE SEQUENCE [LARGE SCALE GENOMIC DNA]</scope>
    <source>
        <strain evidence="6 7">BYS180W</strain>
    </source>
</reference>
<keyword evidence="2" id="KW-0472">Membrane</keyword>
<organism evidence="6 7">
    <name type="scientific">Roseateles rivi</name>
    <dbReference type="NCBI Taxonomy" id="3299028"/>
    <lineage>
        <taxon>Bacteria</taxon>
        <taxon>Pseudomonadati</taxon>
        <taxon>Pseudomonadota</taxon>
        <taxon>Betaproteobacteria</taxon>
        <taxon>Burkholderiales</taxon>
        <taxon>Sphaerotilaceae</taxon>
        <taxon>Roseateles</taxon>
    </lineage>
</organism>
<dbReference type="InterPro" id="IPR003439">
    <property type="entry name" value="ABC_transporter-like_ATP-bd"/>
</dbReference>